<dbReference type="NCBIfam" id="TIGR01200">
    <property type="entry name" value="GLPGLI"/>
    <property type="match status" value="1"/>
</dbReference>
<organism evidence="3 4">
    <name type="scientific">Terrimonas ginsenosidimutans</name>
    <dbReference type="NCBI Taxonomy" id="2908004"/>
    <lineage>
        <taxon>Bacteria</taxon>
        <taxon>Pseudomonadati</taxon>
        <taxon>Bacteroidota</taxon>
        <taxon>Chitinophagia</taxon>
        <taxon>Chitinophagales</taxon>
        <taxon>Chitinophagaceae</taxon>
        <taxon>Terrimonas</taxon>
    </lineage>
</organism>
<comment type="caution">
    <text evidence="3">The sequence shown here is derived from an EMBL/GenBank/DDBJ whole genome shotgun (WGS) entry which is preliminary data.</text>
</comment>
<keyword evidence="2" id="KW-0732">Signal</keyword>
<feature type="chain" id="PRO_5045995111" evidence="2">
    <location>
        <begin position="21"/>
        <end position="283"/>
    </location>
</feature>
<keyword evidence="4" id="KW-1185">Reference proteome</keyword>
<evidence type="ECO:0000313" key="3">
    <source>
        <dbReference type="EMBL" id="MCG2614519.1"/>
    </source>
</evidence>
<dbReference type="RefSeq" id="WP_237871009.1">
    <property type="nucleotide sequence ID" value="NZ_JAKLTR010000005.1"/>
</dbReference>
<dbReference type="Pfam" id="PF09697">
    <property type="entry name" value="Porph_ging"/>
    <property type="match status" value="1"/>
</dbReference>
<gene>
    <name evidence="3" type="ORF">LZZ85_09515</name>
</gene>
<sequence>MKHIISALCCCLLICMHSSAQYEKKVDFNYVVSYSYEFQPDSTDPGFRLKETMLLLIGKDFSQFISEDLFRDDSILAALREEAERTQSMPRRPPRPQGSASDRQRAKIAYKIFKEFSVGQYTMSAAFGLHHAEHVSPIDQLNWQLVQEEKQIAGFTCKKATTSFSGRKYTAWYTTEIPISDGPHKFTGLPGLILSLSDTAGHHMFTAINVEKKSKSAQLHKRSGPLFHLFATKEEFIAYGKEMKADPAKMYEQPYMQVPEELLQLQVEKIKKSVAKNNNPIEL</sequence>
<dbReference type="EMBL" id="JAKLTR010000005">
    <property type="protein sequence ID" value="MCG2614519.1"/>
    <property type="molecule type" value="Genomic_DNA"/>
</dbReference>
<feature type="signal peptide" evidence="2">
    <location>
        <begin position="1"/>
        <end position="20"/>
    </location>
</feature>
<accession>A0ABS9KQE1</accession>
<dbReference type="Proteomes" id="UP001165367">
    <property type="component" value="Unassembled WGS sequence"/>
</dbReference>
<feature type="region of interest" description="Disordered" evidence="1">
    <location>
        <begin position="83"/>
        <end position="103"/>
    </location>
</feature>
<name>A0ABS9KQE1_9BACT</name>
<evidence type="ECO:0000313" key="4">
    <source>
        <dbReference type="Proteomes" id="UP001165367"/>
    </source>
</evidence>
<evidence type="ECO:0000256" key="1">
    <source>
        <dbReference type="SAM" id="MobiDB-lite"/>
    </source>
</evidence>
<reference evidence="3" key="1">
    <citation type="submission" date="2022-01" db="EMBL/GenBank/DDBJ databases">
        <authorList>
            <person name="Jo J.-H."/>
            <person name="Im W.-T."/>
        </authorList>
    </citation>
    <scope>NUCLEOTIDE SEQUENCE</scope>
    <source>
        <strain evidence="3">NA20</strain>
    </source>
</reference>
<proteinExistence type="predicted"/>
<protein>
    <submittedName>
        <fullName evidence="3">GLPGLI family protein</fullName>
    </submittedName>
</protein>
<dbReference type="InterPro" id="IPR005901">
    <property type="entry name" value="GLPGLI"/>
</dbReference>
<evidence type="ECO:0000256" key="2">
    <source>
        <dbReference type="SAM" id="SignalP"/>
    </source>
</evidence>